<dbReference type="STRING" id="6334.A0A0V1B9S0"/>
<proteinExistence type="predicted"/>
<dbReference type="Pfam" id="PF15054">
    <property type="entry name" value="DUF4535"/>
    <property type="match status" value="1"/>
</dbReference>
<gene>
    <name evidence="4" type="primary">XRCC1</name>
    <name evidence="4" type="ORF">T01_6</name>
</gene>
<dbReference type="Gene3D" id="2.60.120.260">
    <property type="entry name" value="Galactose-binding domain-like"/>
    <property type="match status" value="1"/>
</dbReference>
<dbReference type="GO" id="GO:0000012">
    <property type="term" value="P:single strand break repair"/>
    <property type="evidence" value="ECO:0007669"/>
    <property type="project" value="InterPro"/>
</dbReference>
<dbReference type="OrthoDB" id="6500128at2759"/>
<dbReference type="InterPro" id="IPR002706">
    <property type="entry name" value="Xrcc1_N"/>
</dbReference>
<dbReference type="Pfam" id="PF01834">
    <property type="entry name" value="XRCC1_N"/>
    <property type="match status" value="1"/>
</dbReference>
<evidence type="ECO:0000313" key="4">
    <source>
        <dbReference type="EMBL" id="KRY33735.1"/>
    </source>
</evidence>
<evidence type="ECO:0000256" key="2">
    <source>
        <dbReference type="SAM" id="MobiDB-lite"/>
    </source>
</evidence>
<organism evidence="4 5">
    <name type="scientific">Trichinella spiralis</name>
    <name type="common">Trichina worm</name>
    <dbReference type="NCBI Taxonomy" id="6334"/>
    <lineage>
        <taxon>Eukaryota</taxon>
        <taxon>Metazoa</taxon>
        <taxon>Ecdysozoa</taxon>
        <taxon>Nematoda</taxon>
        <taxon>Enoplea</taxon>
        <taxon>Dorylaimia</taxon>
        <taxon>Trichinellida</taxon>
        <taxon>Trichinellidae</taxon>
        <taxon>Trichinella</taxon>
    </lineage>
</organism>
<dbReference type="GO" id="GO:0005634">
    <property type="term" value="C:nucleus"/>
    <property type="evidence" value="ECO:0007669"/>
    <property type="project" value="InterPro"/>
</dbReference>
<dbReference type="Proteomes" id="UP000054776">
    <property type="component" value="Unassembled WGS sequence"/>
</dbReference>
<evidence type="ECO:0000313" key="5">
    <source>
        <dbReference type="Proteomes" id="UP000054776"/>
    </source>
</evidence>
<dbReference type="PANTHER" id="PTHR11370">
    <property type="entry name" value="DNA-REPAIR PROTEIN XRCC1"/>
    <property type="match status" value="1"/>
</dbReference>
<feature type="region of interest" description="Disordered" evidence="2">
    <location>
        <begin position="554"/>
        <end position="580"/>
    </location>
</feature>
<evidence type="ECO:0000259" key="3">
    <source>
        <dbReference type="PROSITE" id="PS50172"/>
    </source>
</evidence>
<dbReference type="InterPro" id="IPR036420">
    <property type="entry name" value="BRCT_dom_sf"/>
</dbReference>
<dbReference type="SUPFAM" id="SSF49785">
    <property type="entry name" value="Galactose-binding domain-like"/>
    <property type="match status" value="1"/>
</dbReference>
<keyword evidence="1" id="KW-0175">Coiled coil</keyword>
<dbReference type="InterPro" id="IPR027854">
    <property type="entry name" value="STMP1"/>
</dbReference>
<dbReference type="InterPro" id="IPR001357">
    <property type="entry name" value="BRCT_dom"/>
</dbReference>
<dbReference type="PANTHER" id="PTHR11370:SF5">
    <property type="entry name" value="DNA REPAIR PROTEIN XRCC1"/>
    <property type="match status" value="1"/>
</dbReference>
<dbReference type="PROSITE" id="PS50172">
    <property type="entry name" value="BRCT"/>
    <property type="match status" value="1"/>
</dbReference>
<dbReference type="SUPFAM" id="SSF52113">
    <property type="entry name" value="BRCT domain"/>
    <property type="match status" value="1"/>
</dbReference>
<dbReference type="InterPro" id="IPR008979">
    <property type="entry name" value="Galactose-bd-like_sf"/>
</dbReference>
<keyword evidence="5" id="KW-1185">Reference proteome</keyword>
<dbReference type="eggNOG" id="KOG3226">
    <property type="taxonomic scope" value="Eukaryota"/>
</dbReference>
<feature type="coiled-coil region" evidence="1">
    <location>
        <begin position="402"/>
        <end position="429"/>
    </location>
</feature>
<comment type="caution">
    <text evidence="4">The sequence shown here is derived from an EMBL/GenBank/DDBJ whole genome shotgun (WGS) entry which is preliminary data.</text>
</comment>
<dbReference type="Gene3D" id="3.40.50.10190">
    <property type="entry name" value="BRCT domain"/>
    <property type="match status" value="1"/>
</dbReference>
<sequence>MNKLFHNLIFTNIHNQHNIVYSDFYHLSLFVNLCRTQLDQAWLASIAILLLAADFDNSVKRRISNSALNKKNVTSCSAMVLKNIFSFVCGVYTGAYIVQNYDVPILPHPNELYEKVKLWLEMTINMDRWKICCAVLTDLGCLQLASADKAVAIIQLKQLERIDGIDIRNQNSAFIEIHVARSDDDFRILLPKTEFMTPAESKVRRYKHKNRMKFFTKKDFIPSAAEQCWDRVKIICYQPFRSIAYGISFIRVKRLVNEDDSLLENGIYSREFRSRFSVRRLPSPPLADKWDHPHCYQSEVLRGDWTADMNIQIFPRRFRCSDILFGIQILFVGFEKKAFENLCYKGKKMGAKIQSNWKDFVTHIVFNPDTDFSKIQLYIGQSYIVKAEWIEDCFACKRHLCVQNYLHDLEKLEQQHMEAMKVAEMAKFEEMEKVEELVKNHENSDDTESVWSWDSIYEKETESESDSGESLCMDYRYFTNELRDEFLRQDKILKRTAIEAGEEVDISPGFVTECEEEDGKSAIVDYKFFAAQRRRDKLLRRNRKLKRLVIEGGDLSPDFETGAKKMKKTNDNEVADLESS</sequence>
<feature type="domain" description="BRCT" evidence="3">
    <location>
        <begin position="319"/>
        <end position="407"/>
    </location>
</feature>
<dbReference type="EMBL" id="JYDH01000077">
    <property type="protein sequence ID" value="KRY33735.1"/>
    <property type="molecule type" value="Genomic_DNA"/>
</dbReference>
<dbReference type="InParanoid" id="A0A0V1B9S0"/>
<accession>A0A0V1B9S0</accession>
<reference evidence="4 5" key="1">
    <citation type="submission" date="2015-01" db="EMBL/GenBank/DDBJ databases">
        <title>Evolution of Trichinella species and genotypes.</title>
        <authorList>
            <person name="Korhonen P.K."/>
            <person name="Edoardo P."/>
            <person name="Giuseppe L.R."/>
            <person name="Gasser R.B."/>
        </authorList>
    </citation>
    <scope>NUCLEOTIDE SEQUENCE [LARGE SCALE GENOMIC DNA]</scope>
    <source>
        <strain evidence="4">ISS3</strain>
    </source>
</reference>
<dbReference type="AlphaFoldDB" id="A0A0V1B9S0"/>
<name>A0A0V1B9S0_TRISP</name>
<dbReference type="CDD" id="cd00027">
    <property type="entry name" value="BRCT"/>
    <property type="match status" value="1"/>
</dbReference>
<evidence type="ECO:0000256" key="1">
    <source>
        <dbReference type="SAM" id="Coils"/>
    </source>
</evidence>
<protein>
    <submittedName>
        <fullName evidence="4">DNA repair protein XRCC1</fullName>
    </submittedName>
</protein>
<dbReference type="GO" id="GO:0003684">
    <property type="term" value="F:damaged DNA binding"/>
    <property type="evidence" value="ECO:0007669"/>
    <property type="project" value="InterPro"/>
</dbReference>